<name>A0A643EXE7_9HYPH</name>
<accession>A0A643EXE7</accession>
<proteinExistence type="predicted"/>
<dbReference type="RefSeq" id="WP_128094006.1">
    <property type="nucleotide sequence ID" value="NZ_JBHEEN010000006.1"/>
</dbReference>
<dbReference type="Pfam" id="PF04883">
    <property type="entry name" value="HK97-gp10_like"/>
    <property type="match status" value="1"/>
</dbReference>
<evidence type="ECO:0000256" key="1">
    <source>
        <dbReference type="SAM" id="MobiDB-lite"/>
    </source>
</evidence>
<protein>
    <submittedName>
        <fullName evidence="2">HK97 gp10 family phage protein</fullName>
    </submittedName>
</protein>
<feature type="region of interest" description="Disordered" evidence="1">
    <location>
        <begin position="53"/>
        <end position="81"/>
    </location>
</feature>
<organism evidence="2">
    <name type="scientific">Brucella pituitosa</name>
    <dbReference type="NCBI Taxonomy" id="571256"/>
    <lineage>
        <taxon>Bacteria</taxon>
        <taxon>Pseudomonadati</taxon>
        <taxon>Pseudomonadota</taxon>
        <taxon>Alphaproteobacteria</taxon>
        <taxon>Hyphomicrobiales</taxon>
        <taxon>Brucellaceae</taxon>
        <taxon>Brucella/Ochrobactrum group</taxon>
        <taxon>Brucella</taxon>
    </lineage>
</organism>
<sequence length="140" mass="15585">MAQPKYDAQLRNLKDRLARIPEAMRERLMAETETAANEIADQIRNFAPVDDGDLKESITVTGPGHTTPPHSQPGGSQTVPEGVYMITAGNSKVRYAHLVEWGTEKNEAQPFFFPAIRLKRKKTKAALRRAARKALKETAT</sequence>
<comment type="caution">
    <text evidence="2">The sequence shown here is derived from an EMBL/GenBank/DDBJ whole genome shotgun (WGS) entry which is preliminary data.</text>
</comment>
<evidence type="ECO:0000313" key="2">
    <source>
        <dbReference type="EMBL" id="KAB0570584.1"/>
    </source>
</evidence>
<reference evidence="2" key="1">
    <citation type="submission" date="2019-09" db="EMBL/GenBank/DDBJ databases">
        <title>Draft genome sequences of 48 bacterial type strains from the CCUG.</title>
        <authorList>
            <person name="Tunovic T."/>
            <person name="Pineiro-Iglesias B."/>
            <person name="Unosson C."/>
            <person name="Inganas E."/>
            <person name="Ohlen M."/>
            <person name="Cardew S."/>
            <person name="Jensie-Markopoulos S."/>
            <person name="Salva-Serra F."/>
            <person name="Jaen-Luchoro D."/>
            <person name="Karlsson R."/>
            <person name="Svensson-Stadler L."/>
            <person name="Chun J."/>
            <person name="Moore E."/>
        </authorList>
    </citation>
    <scope>NUCLEOTIDE SEQUENCE</scope>
    <source>
        <strain evidence="2">CCUG 50899</strain>
    </source>
</reference>
<dbReference type="EMBL" id="VZPE01000006">
    <property type="protein sequence ID" value="KAB0570584.1"/>
    <property type="molecule type" value="Genomic_DNA"/>
</dbReference>
<dbReference type="NCBIfam" id="TIGR01725">
    <property type="entry name" value="phge_HK97_gp10"/>
    <property type="match status" value="1"/>
</dbReference>
<gene>
    <name evidence="2" type="ORF">F7Q93_15195</name>
</gene>
<dbReference type="InterPro" id="IPR010064">
    <property type="entry name" value="HK97-gp10_tail"/>
</dbReference>
<feature type="compositionally biased region" description="Low complexity" evidence="1">
    <location>
        <begin position="59"/>
        <end position="75"/>
    </location>
</feature>
<dbReference type="AlphaFoldDB" id="A0A643EXE7"/>